<keyword evidence="2" id="KW-0547">Nucleotide-binding</keyword>
<dbReference type="PANTHER" id="PTHR30591:SF1">
    <property type="entry name" value="RECBCD ENZYME SUBUNIT RECC"/>
    <property type="match status" value="1"/>
</dbReference>
<dbReference type="Proteomes" id="UP001202402">
    <property type="component" value="Unassembled WGS sequence"/>
</dbReference>
<dbReference type="InterPro" id="IPR011604">
    <property type="entry name" value="PDDEXK-like_dom_sf"/>
</dbReference>
<feature type="domain" description="PD-(D/E)XK endonuclease-like" evidence="10">
    <location>
        <begin position="544"/>
        <end position="857"/>
    </location>
</feature>
<dbReference type="Pfam" id="PF12705">
    <property type="entry name" value="PDDEXK_1"/>
    <property type="match status" value="1"/>
</dbReference>
<dbReference type="Gene3D" id="3.40.50.300">
    <property type="entry name" value="P-loop containing nucleotide triphosphate hydrolases"/>
    <property type="match status" value="1"/>
</dbReference>
<dbReference type="InterPro" id="IPR038726">
    <property type="entry name" value="PDDEXK_AddAB-type"/>
</dbReference>
<evidence type="ECO:0000256" key="8">
    <source>
        <dbReference type="ARBA" id="ARBA00023125"/>
    </source>
</evidence>
<keyword evidence="7" id="KW-0067">ATP-binding</keyword>
<dbReference type="SUPFAM" id="SSF52540">
    <property type="entry name" value="P-loop containing nucleoside triphosphate hydrolases"/>
    <property type="match status" value="1"/>
</dbReference>
<name>A0ABS9RDC2_9FIRM</name>
<keyword evidence="12" id="KW-1185">Reference proteome</keyword>
<keyword evidence="9" id="KW-0234">DNA repair</keyword>
<reference evidence="11 12" key="1">
    <citation type="submission" date="2022-02" db="EMBL/GenBank/DDBJ databases">
        <title>Genome of Erysipelotrichaceae sp. nov. NSJ-176 isolated from human feces.</title>
        <authorList>
            <person name="Abdugheni R."/>
        </authorList>
    </citation>
    <scope>NUCLEOTIDE SEQUENCE [LARGE SCALE GENOMIC DNA]</scope>
    <source>
        <strain evidence="11 12">NSJ-176</strain>
    </source>
</reference>
<dbReference type="InterPro" id="IPR011335">
    <property type="entry name" value="Restrct_endonuc-II-like"/>
</dbReference>
<keyword evidence="8" id="KW-0238">DNA-binding</keyword>
<evidence type="ECO:0000256" key="1">
    <source>
        <dbReference type="ARBA" id="ARBA00022722"/>
    </source>
</evidence>
<sequence length="887" mass="102228">MIENLPPFSIILAPAYLHPILRADIMKQTSGCMGLQLLSPQTFFASFTQKQARDHVEISFLYKQNIEKIISQLQTYQAIALTPSFLMECYDFIESMKFYHISVDELPDKTQAQQEIKTILNNIFPIQTAQDIWNEAVLRVSDCSNVYIYDAFYSLKDEKILNILTSKGAHTIPLPKPQQQKEFYHAINPRQEVEAIAQYIIQHDLDADDIIITLASSTYKPLIEQIFKRYEIPYTLLQKNKASIVTQRFVNLIAYALSFDQEDLFACMDAGVFQSEHLDELREYIEIFNCDIFQPFHHLMNVQANGHILDEVEITKLKELEEIAESGRQELCETLSLFIEDDLHQLVTHLLDILHNGMKEASMEDISVLSNIQDVVSSSWNYLNTKDDLAFLLPFIEQISISKSVREIHGVIVGDLKQIIPNRTHHFLVGATQKNYPAFPSESGIFDEIYLRDTTLPDMETRYQYYIAQCEKQLHTNSHLIVSFPLGTYEGKGNEAALEIEEEMKCDPTAFPIMENYEKITQTYIIQPETAKALFVKGHHIKGSISAIERYIHCPYSYFLRYGLSLREPMQHGFDNSYMGTMAHYVLETLVDELGKQYTKAAMERIEEIVNQEVEAIAAVFPNNADLMEVIKHRFLVSFAQTLKRLDDFETHSSMGPYLQEYEFHEEFPITEDISFALKGFIDRIDASGNFHCILDYKSSAKSLSEDKVFAALQLQLLTYSIVAKKQLHKDILGAYYISLKNQNIPYIAGKMKRRPVGFVETEKDDYEENILKAHRISGWTMRKDIDMLDDNGSHIIGVSMNKDGIVKARKYYRYETIYEWFISLYRTIGNRMLSGDIACSPDADACTYCAYYEICRFKGFASERKPLVDIDDSLYWEGGVDDADME</sequence>
<keyword evidence="5" id="KW-0347">Helicase</keyword>
<protein>
    <submittedName>
        <fullName evidence="11">PD-(D/E)XK nuclease family protein</fullName>
    </submittedName>
</protein>
<dbReference type="EMBL" id="JAKVPQ010000032">
    <property type="protein sequence ID" value="MCH4287666.1"/>
    <property type="molecule type" value="Genomic_DNA"/>
</dbReference>
<keyword evidence="4" id="KW-0378">Hydrolase</keyword>
<keyword evidence="3" id="KW-0227">DNA damage</keyword>
<keyword evidence="1" id="KW-0540">Nuclease</keyword>
<dbReference type="SUPFAM" id="SSF52980">
    <property type="entry name" value="Restriction endonuclease-like"/>
    <property type="match status" value="1"/>
</dbReference>
<evidence type="ECO:0000256" key="9">
    <source>
        <dbReference type="ARBA" id="ARBA00023204"/>
    </source>
</evidence>
<evidence type="ECO:0000256" key="2">
    <source>
        <dbReference type="ARBA" id="ARBA00022741"/>
    </source>
</evidence>
<evidence type="ECO:0000313" key="12">
    <source>
        <dbReference type="Proteomes" id="UP001202402"/>
    </source>
</evidence>
<evidence type="ECO:0000256" key="3">
    <source>
        <dbReference type="ARBA" id="ARBA00022763"/>
    </source>
</evidence>
<evidence type="ECO:0000256" key="6">
    <source>
        <dbReference type="ARBA" id="ARBA00022839"/>
    </source>
</evidence>
<evidence type="ECO:0000256" key="4">
    <source>
        <dbReference type="ARBA" id="ARBA00022801"/>
    </source>
</evidence>
<evidence type="ECO:0000313" key="11">
    <source>
        <dbReference type="EMBL" id="MCH4287666.1"/>
    </source>
</evidence>
<keyword evidence="6" id="KW-0269">Exonuclease</keyword>
<evidence type="ECO:0000259" key="10">
    <source>
        <dbReference type="Pfam" id="PF12705"/>
    </source>
</evidence>
<dbReference type="InterPro" id="IPR027417">
    <property type="entry name" value="P-loop_NTPase"/>
</dbReference>
<dbReference type="RefSeq" id="WP_233511385.1">
    <property type="nucleotide sequence ID" value="NZ_JAKVPQ010000032.1"/>
</dbReference>
<proteinExistence type="predicted"/>
<organism evidence="11 12">
    <name type="scientific">Amedibacillus hominis</name>
    <dbReference type="NCBI Taxonomy" id="2897776"/>
    <lineage>
        <taxon>Bacteria</taxon>
        <taxon>Bacillati</taxon>
        <taxon>Bacillota</taxon>
        <taxon>Erysipelotrichia</taxon>
        <taxon>Erysipelotrichales</taxon>
        <taxon>Erysipelotrichaceae</taxon>
        <taxon>Amedibacillus</taxon>
    </lineage>
</organism>
<comment type="caution">
    <text evidence="11">The sequence shown here is derived from an EMBL/GenBank/DDBJ whole genome shotgun (WGS) entry which is preliminary data.</text>
</comment>
<dbReference type="Gene3D" id="3.90.320.10">
    <property type="match status" value="1"/>
</dbReference>
<evidence type="ECO:0000256" key="7">
    <source>
        <dbReference type="ARBA" id="ARBA00022840"/>
    </source>
</evidence>
<dbReference type="PANTHER" id="PTHR30591">
    <property type="entry name" value="RECBCD ENZYME SUBUNIT RECC"/>
    <property type="match status" value="1"/>
</dbReference>
<gene>
    <name evidence="11" type="ORF">LQE99_21325</name>
</gene>
<evidence type="ECO:0000256" key="5">
    <source>
        <dbReference type="ARBA" id="ARBA00022806"/>
    </source>
</evidence>
<accession>A0ABS9RDC2</accession>